<dbReference type="InterPro" id="IPR001753">
    <property type="entry name" value="Enoyl-CoA_hydra/iso"/>
</dbReference>
<dbReference type="RefSeq" id="WP_284256214.1">
    <property type="nucleotide sequence ID" value="NZ_BSOS01000006.1"/>
</dbReference>
<reference evidence="5" key="1">
    <citation type="journal article" date="2019" name="Int. J. Syst. Evol. Microbiol.">
        <title>The Global Catalogue of Microorganisms (GCM) 10K type strain sequencing project: providing services to taxonomists for standard genome sequencing and annotation.</title>
        <authorList>
            <consortium name="The Broad Institute Genomics Platform"/>
            <consortium name="The Broad Institute Genome Sequencing Center for Infectious Disease"/>
            <person name="Wu L."/>
            <person name="Ma J."/>
        </authorList>
    </citation>
    <scope>NUCLEOTIDE SEQUENCE [LARGE SCALE GENOMIC DNA]</scope>
    <source>
        <strain evidence="5">NBRC 112502</strain>
    </source>
</reference>
<organism evidence="4 5">
    <name type="scientific">Acidocella aquatica</name>
    <dbReference type="NCBI Taxonomy" id="1922313"/>
    <lineage>
        <taxon>Bacteria</taxon>
        <taxon>Pseudomonadati</taxon>
        <taxon>Pseudomonadota</taxon>
        <taxon>Alphaproteobacteria</taxon>
        <taxon>Acetobacterales</taxon>
        <taxon>Acidocellaceae</taxon>
        <taxon>Acidocella</taxon>
    </lineage>
</organism>
<proteinExistence type="predicted"/>
<keyword evidence="5" id="KW-1185">Reference proteome</keyword>
<evidence type="ECO:0000256" key="2">
    <source>
        <dbReference type="ARBA" id="ARBA00023239"/>
    </source>
</evidence>
<evidence type="ECO:0000256" key="1">
    <source>
        <dbReference type="ARBA" id="ARBA00023235"/>
    </source>
</evidence>
<evidence type="ECO:0000313" key="4">
    <source>
        <dbReference type="EMBL" id="GLR65701.1"/>
    </source>
</evidence>
<keyword evidence="3" id="KW-0511">Multifunctional enzyme</keyword>
<keyword evidence="2" id="KW-0456">Lyase</keyword>
<evidence type="ECO:0008006" key="6">
    <source>
        <dbReference type="Google" id="ProtNLM"/>
    </source>
</evidence>
<dbReference type="PANTHER" id="PTHR23309">
    <property type="entry name" value="3-HYDROXYACYL-COA DEHYROGENASE"/>
    <property type="match status" value="1"/>
</dbReference>
<evidence type="ECO:0000313" key="5">
    <source>
        <dbReference type="Proteomes" id="UP001156641"/>
    </source>
</evidence>
<name>A0ABQ6A4A0_9PROT</name>
<comment type="caution">
    <text evidence="4">The sequence shown here is derived from an EMBL/GenBank/DDBJ whole genome shotgun (WGS) entry which is preliminary data.</text>
</comment>
<dbReference type="Gene3D" id="3.90.226.10">
    <property type="entry name" value="2-enoyl-CoA Hydratase, Chain A, domain 1"/>
    <property type="match status" value="1"/>
</dbReference>
<dbReference type="EMBL" id="BSOS01000006">
    <property type="protein sequence ID" value="GLR65701.1"/>
    <property type="molecule type" value="Genomic_DNA"/>
</dbReference>
<dbReference type="CDD" id="cd06558">
    <property type="entry name" value="crotonase-like"/>
    <property type="match status" value="1"/>
</dbReference>
<accession>A0ABQ6A4A0</accession>
<dbReference type="InterPro" id="IPR029045">
    <property type="entry name" value="ClpP/crotonase-like_dom_sf"/>
</dbReference>
<keyword evidence="1" id="KW-0413">Isomerase</keyword>
<sequence length="456" mass="47409">MTTPAAESQAPLHLTLDGNLAIIELDNPPVNALYDTMREGIAELMPHLEHNKAVAGILFVGAGRAFSAGVDLKRTATRTEPFFLHAALDAMDRVTKPLFAAIHGAALGGGLELALTCHYRLAGAQARFGLPEVEVGIIPGACGTQRLPRIIPLARALDVAACGDILDTPEALRLGLVDETTTEADFRAAAIAWAKAQTGKLIRRTRDHALIASQDAQAIFAAAALRAAHERPGETAPLKAIAAVRAGYEHGFDAGVEAERQLVSECKYSAEAKAMRHLFFAERAAGKVAAPPQRLTALALSGSHAQTLAPIARAANIEIRPDAEIAVHVIGSNETAAPHALTVILHGKANGLVEIATQKNQDAAVLAAIARLVRPLGRATVIGRGCQLSQQLRAAVSGPVQAFSPQFTAALSATGEALVASGAAASTGDIDLLCVAALGFPRPLGGPIYQKNLSAS</sequence>
<gene>
    <name evidence="4" type="ORF">GCM10010909_03790</name>
</gene>
<evidence type="ECO:0000256" key="3">
    <source>
        <dbReference type="ARBA" id="ARBA00023268"/>
    </source>
</evidence>
<protein>
    <recommendedName>
        <fullName evidence="6">Enoyl-CoA hydratase</fullName>
    </recommendedName>
</protein>
<dbReference type="SUPFAM" id="SSF52096">
    <property type="entry name" value="ClpP/crotonase"/>
    <property type="match status" value="1"/>
</dbReference>
<dbReference type="Proteomes" id="UP001156641">
    <property type="component" value="Unassembled WGS sequence"/>
</dbReference>
<dbReference type="Pfam" id="PF00378">
    <property type="entry name" value="ECH_1"/>
    <property type="match status" value="1"/>
</dbReference>